<protein>
    <submittedName>
        <fullName evidence="1">Uncharacterized protein</fullName>
    </submittedName>
</protein>
<dbReference type="GeneID" id="28824433"/>
<keyword evidence="2" id="KW-1185">Reference proteome</keyword>
<dbReference type="AlphaFoldDB" id="A0A194XEA2"/>
<dbReference type="InterPro" id="IPR032710">
    <property type="entry name" value="NTF2-like_dom_sf"/>
</dbReference>
<organism evidence="1 2">
    <name type="scientific">Mollisia scopiformis</name>
    <name type="common">Conifer needle endophyte fungus</name>
    <name type="synonym">Phialocephala scopiformis</name>
    <dbReference type="NCBI Taxonomy" id="149040"/>
    <lineage>
        <taxon>Eukaryota</taxon>
        <taxon>Fungi</taxon>
        <taxon>Dikarya</taxon>
        <taxon>Ascomycota</taxon>
        <taxon>Pezizomycotina</taxon>
        <taxon>Leotiomycetes</taxon>
        <taxon>Helotiales</taxon>
        <taxon>Mollisiaceae</taxon>
        <taxon>Mollisia</taxon>
    </lineage>
</organism>
<dbReference type="OrthoDB" id="3468338at2759"/>
<gene>
    <name evidence="1" type="ORF">LY89DRAFT_683475</name>
</gene>
<dbReference type="SUPFAM" id="SSF54427">
    <property type="entry name" value="NTF2-like"/>
    <property type="match status" value="1"/>
</dbReference>
<evidence type="ECO:0000313" key="2">
    <source>
        <dbReference type="Proteomes" id="UP000070700"/>
    </source>
</evidence>
<dbReference type="InParanoid" id="A0A194XEA2"/>
<evidence type="ECO:0000313" key="1">
    <source>
        <dbReference type="EMBL" id="KUJ18515.1"/>
    </source>
</evidence>
<sequence length="69" mass="7597">MTTIDLANNGNTLYAIWNAEFQMKIPGQEGTMEGNGILRVVLKDGKVAVWTFFEDPTPFVAMAMKGQMG</sequence>
<proteinExistence type="predicted"/>
<reference evidence="1 2" key="1">
    <citation type="submission" date="2015-10" db="EMBL/GenBank/DDBJ databases">
        <title>Full genome of DAOMC 229536 Phialocephala scopiformis, a fungal endophyte of spruce producing the potent anti-insectan compound rugulosin.</title>
        <authorList>
            <consortium name="DOE Joint Genome Institute"/>
            <person name="Walker A.K."/>
            <person name="Frasz S.L."/>
            <person name="Seifert K.A."/>
            <person name="Miller J.D."/>
            <person name="Mondo S.J."/>
            <person name="Labutti K."/>
            <person name="Lipzen A."/>
            <person name="Dockter R."/>
            <person name="Kennedy M."/>
            <person name="Grigoriev I.V."/>
            <person name="Spatafora J.W."/>
        </authorList>
    </citation>
    <scope>NUCLEOTIDE SEQUENCE [LARGE SCALE GENOMIC DNA]</scope>
    <source>
        <strain evidence="1 2">CBS 120377</strain>
    </source>
</reference>
<dbReference type="EMBL" id="KQ947412">
    <property type="protein sequence ID" value="KUJ18515.1"/>
    <property type="molecule type" value="Genomic_DNA"/>
</dbReference>
<dbReference type="Proteomes" id="UP000070700">
    <property type="component" value="Unassembled WGS sequence"/>
</dbReference>
<accession>A0A194XEA2</accession>
<dbReference type="RefSeq" id="XP_018072870.1">
    <property type="nucleotide sequence ID" value="XM_018214707.1"/>
</dbReference>
<dbReference type="KEGG" id="psco:LY89DRAFT_683475"/>
<name>A0A194XEA2_MOLSC</name>